<evidence type="ECO:0000313" key="3">
    <source>
        <dbReference type="Proteomes" id="UP000199427"/>
    </source>
</evidence>
<dbReference type="InterPro" id="IPR036281">
    <property type="entry name" value="SinR/SinI_dimer_dom_sf"/>
</dbReference>
<dbReference type="GO" id="GO:0006355">
    <property type="term" value="P:regulation of DNA-templated transcription"/>
    <property type="evidence" value="ECO:0007669"/>
    <property type="project" value="InterPro"/>
</dbReference>
<dbReference type="OrthoDB" id="2936084at2"/>
<dbReference type="InterPro" id="IPR010981">
    <property type="entry name" value="SinR/SinI_dimer_dom"/>
</dbReference>
<feature type="domain" description="Sin" evidence="1">
    <location>
        <begin position="3"/>
        <end position="41"/>
    </location>
</feature>
<dbReference type="SUPFAM" id="SSF47406">
    <property type="entry name" value="SinR repressor dimerisation domain-like"/>
    <property type="match status" value="1"/>
</dbReference>
<dbReference type="GO" id="GO:0046983">
    <property type="term" value="F:protein dimerization activity"/>
    <property type="evidence" value="ECO:0007669"/>
    <property type="project" value="InterPro"/>
</dbReference>
<dbReference type="STRING" id="571933.SAMN05216362_13711"/>
<dbReference type="Proteomes" id="UP000199427">
    <property type="component" value="Unassembled WGS sequence"/>
</dbReference>
<dbReference type="RefSeq" id="WP_091775034.1">
    <property type="nucleotide sequence ID" value="NZ_FOES01000037.1"/>
</dbReference>
<dbReference type="PROSITE" id="PS51500">
    <property type="entry name" value="SIN"/>
    <property type="match status" value="1"/>
</dbReference>
<organism evidence="2 3">
    <name type="scientific">Piscibacillus halophilus</name>
    <dbReference type="NCBI Taxonomy" id="571933"/>
    <lineage>
        <taxon>Bacteria</taxon>
        <taxon>Bacillati</taxon>
        <taxon>Bacillota</taxon>
        <taxon>Bacilli</taxon>
        <taxon>Bacillales</taxon>
        <taxon>Bacillaceae</taxon>
        <taxon>Piscibacillus</taxon>
    </lineage>
</organism>
<protein>
    <submittedName>
        <fullName evidence="2">Anti-repressor SinI</fullName>
    </submittedName>
</protein>
<evidence type="ECO:0000313" key="2">
    <source>
        <dbReference type="EMBL" id="SEQ97064.1"/>
    </source>
</evidence>
<dbReference type="Pfam" id="PF08671">
    <property type="entry name" value="SinI"/>
    <property type="match status" value="1"/>
</dbReference>
<sequence>MSLKEQSDVVRLDREWVLLMKEAKALGLTSEEVKKFIEKYR</sequence>
<proteinExistence type="predicted"/>
<dbReference type="EMBL" id="FOES01000037">
    <property type="protein sequence ID" value="SEQ97064.1"/>
    <property type="molecule type" value="Genomic_DNA"/>
</dbReference>
<keyword evidence="3" id="KW-1185">Reference proteome</keyword>
<dbReference type="AlphaFoldDB" id="A0A1H9KD38"/>
<reference evidence="2 3" key="1">
    <citation type="submission" date="2016-10" db="EMBL/GenBank/DDBJ databases">
        <authorList>
            <person name="de Groot N.N."/>
        </authorList>
    </citation>
    <scope>NUCLEOTIDE SEQUENCE [LARGE SCALE GENOMIC DNA]</scope>
    <source>
        <strain evidence="2 3">DSM 21633</strain>
    </source>
</reference>
<evidence type="ECO:0000259" key="1">
    <source>
        <dbReference type="PROSITE" id="PS51500"/>
    </source>
</evidence>
<accession>A0A1H9KD38</accession>
<name>A0A1H9KD38_9BACI</name>
<gene>
    <name evidence="2" type="ORF">SAMN05216362_13711</name>
</gene>